<dbReference type="AlphaFoldDB" id="A0A6A5CE19"/>
<dbReference type="VEuPathDB" id="AmoebaDB:FDP41_000733"/>
<dbReference type="RefSeq" id="XP_044569547.1">
    <property type="nucleotide sequence ID" value="XM_044711063.1"/>
</dbReference>
<evidence type="ECO:0000313" key="3">
    <source>
        <dbReference type="EMBL" id="KAF0984834.1"/>
    </source>
</evidence>
<evidence type="ECO:0000256" key="1">
    <source>
        <dbReference type="SAM" id="MobiDB-lite"/>
    </source>
</evidence>
<dbReference type="VEuPathDB" id="AmoebaDB:NF0107670"/>
<organism evidence="3 4">
    <name type="scientific">Naegleria fowleri</name>
    <name type="common">Brain eating amoeba</name>
    <dbReference type="NCBI Taxonomy" id="5763"/>
    <lineage>
        <taxon>Eukaryota</taxon>
        <taxon>Discoba</taxon>
        <taxon>Heterolobosea</taxon>
        <taxon>Tetramitia</taxon>
        <taxon>Eutetramitia</taxon>
        <taxon>Vahlkampfiidae</taxon>
        <taxon>Naegleria</taxon>
    </lineage>
</organism>
<gene>
    <name evidence="3" type="ORF">FDP41_000733</name>
</gene>
<dbReference type="GO" id="GO:0003676">
    <property type="term" value="F:nucleic acid binding"/>
    <property type="evidence" value="ECO:0007669"/>
    <property type="project" value="UniProtKB-UniRule"/>
</dbReference>
<dbReference type="PANTHER" id="PTHR32019:SF2">
    <property type="entry name" value="R3H DOMAIN-CONTAINING PROTEIN 4"/>
    <property type="match status" value="1"/>
</dbReference>
<dbReference type="OMA" id="FVKHYRK"/>
<proteinExistence type="predicted"/>
<dbReference type="InterPro" id="IPR036867">
    <property type="entry name" value="R3H_dom_sf"/>
</dbReference>
<dbReference type="EMBL" id="VFQX01000002">
    <property type="protein sequence ID" value="KAF0984834.1"/>
    <property type="molecule type" value="Genomic_DNA"/>
</dbReference>
<dbReference type="InterPro" id="IPR001374">
    <property type="entry name" value="R3H_dom"/>
</dbReference>
<evidence type="ECO:0000259" key="2">
    <source>
        <dbReference type="PROSITE" id="PS51061"/>
    </source>
</evidence>
<dbReference type="OrthoDB" id="10256743at2759"/>
<name>A0A6A5CE19_NAEFO</name>
<dbReference type="VEuPathDB" id="AmoebaDB:NfTy_031490"/>
<protein>
    <recommendedName>
        <fullName evidence="2">R3H domain-containing protein</fullName>
    </recommendedName>
</protein>
<comment type="caution">
    <text evidence="3">The sequence shown here is derived from an EMBL/GenBank/DDBJ whole genome shotgun (WGS) entry which is preliminary data.</text>
</comment>
<feature type="region of interest" description="Disordered" evidence="1">
    <location>
        <begin position="89"/>
        <end position="108"/>
    </location>
</feature>
<accession>A0A6A5CE19</accession>
<dbReference type="SUPFAM" id="SSF82708">
    <property type="entry name" value="R3H domain"/>
    <property type="match status" value="1"/>
</dbReference>
<dbReference type="Gene3D" id="3.30.1370.50">
    <property type="entry name" value="R3H-like domain"/>
    <property type="match status" value="1"/>
</dbReference>
<evidence type="ECO:0000313" key="4">
    <source>
        <dbReference type="Proteomes" id="UP000444721"/>
    </source>
</evidence>
<dbReference type="InterPro" id="IPR039629">
    <property type="entry name" value="R3HDM4"/>
</dbReference>
<feature type="domain" description="R3H" evidence="2">
    <location>
        <begin position="286"/>
        <end position="349"/>
    </location>
</feature>
<reference evidence="3 4" key="1">
    <citation type="journal article" date="2019" name="Sci. Rep.">
        <title>Nanopore sequencing improves the draft genome of the human pathogenic amoeba Naegleria fowleri.</title>
        <authorList>
            <person name="Liechti N."/>
            <person name="Schurch N."/>
            <person name="Bruggmann R."/>
            <person name="Wittwer M."/>
        </authorList>
    </citation>
    <scope>NUCLEOTIDE SEQUENCE [LARGE SCALE GENOMIC DNA]</scope>
    <source>
        <strain evidence="3 4">ATCC 30894</strain>
    </source>
</reference>
<dbReference type="Proteomes" id="UP000444721">
    <property type="component" value="Unassembled WGS sequence"/>
</dbReference>
<dbReference type="CDD" id="cd02325">
    <property type="entry name" value="R3H"/>
    <property type="match status" value="1"/>
</dbReference>
<dbReference type="PROSITE" id="PS51061">
    <property type="entry name" value="R3H"/>
    <property type="match status" value="1"/>
</dbReference>
<dbReference type="GeneID" id="68107951"/>
<sequence>MNSNPSSATITPARTKRIIIQHNSHGTTLPSNQQLDYSSSGLSGTDEDEIFFDSESYLSGDHAGIDRNSTVLRGGRRLKNNLHSSNLNVGSETISGTTSGNTSDNIPITSNTGNDIESMSSAHYSYPPMSTGTNVMGATTHIGVSNELNRKKKLRKKSLQYQQDQFLKSSFKEFKDSHGFYGGVLTEEDYKNLFVIPHEEIFTTEHFRTVIEPALREYEDAQSRQRQQKHHKTYKEMTVKERYHKLVDKQAREALQRQYDVEFISLLEDILIPFINQRKVESNIDIEEEQEPEKNKEMLMERLKGNFMVLSLADNHRRFLAHAVCQFYGLKSFSTDFDSQRVTVISKRRHLVETDQYPLYETKKDLLSTYLAQFKPEKPSYMIGNDLFKYECNEITVLDKKSFVKHYRKKKKHHE</sequence>
<dbReference type="PANTHER" id="PTHR32019">
    <property type="entry name" value="R3H DOMAIN-CONTAINING PROTEIN 4"/>
    <property type="match status" value="1"/>
</dbReference>
<keyword evidence="4" id="KW-1185">Reference proteome</keyword>